<dbReference type="Pfam" id="PF15255">
    <property type="entry name" value="CAP-ZIP_m"/>
    <property type="match status" value="1"/>
</dbReference>
<dbReference type="RefSeq" id="XP_055369876.1">
    <property type="nucleotide sequence ID" value="XM_055513901.1"/>
</dbReference>
<name>A0A9W2Y751_BETSP</name>
<accession>A0A9W2Y751</accession>
<feature type="region of interest" description="Disordered" evidence="1">
    <location>
        <begin position="1"/>
        <end position="63"/>
    </location>
</feature>
<feature type="compositionally biased region" description="Acidic residues" evidence="1">
    <location>
        <begin position="268"/>
        <end position="277"/>
    </location>
</feature>
<organism evidence="3 4">
    <name type="scientific">Betta splendens</name>
    <name type="common">Siamese fighting fish</name>
    <dbReference type="NCBI Taxonomy" id="158456"/>
    <lineage>
        <taxon>Eukaryota</taxon>
        <taxon>Metazoa</taxon>
        <taxon>Chordata</taxon>
        <taxon>Craniata</taxon>
        <taxon>Vertebrata</taxon>
        <taxon>Euteleostomi</taxon>
        <taxon>Actinopterygii</taxon>
        <taxon>Neopterygii</taxon>
        <taxon>Teleostei</taxon>
        <taxon>Neoteleostei</taxon>
        <taxon>Acanthomorphata</taxon>
        <taxon>Anabantaria</taxon>
        <taxon>Anabantiformes</taxon>
        <taxon>Anabantoidei</taxon>
        <taxon>Osphronemidae</taxon>
        <taxon>Betta</taxon>
    </lineage>
</organism>
<dbReference type="Proteomes" id="UP000515150">
    <property type="component" value="Chromosome 13"/>
</dbReference>
<evidence type="ECO:0000313" key="4">
    <source>
        <dbReference type="RefSeq" id="XP_055369876.1"/>
    </source>
</evidence>
<dbReference type="InterPro" id="IPR029341">
    <property type="entry name" value="FAM21/CAPZIP"/>
</dbReference>
<feature type="compositionally biased region" description="Basic and acidic residues" evidence="1">
    <location>
        <begin position="1"/>
        <end position="10"/>
    </location>
</feature>
<proteinExistence type="predicted"/>
<feature type="compositionally biased region" description="Pro residues" evidence="1">
    <location>
        <begin position="95"/>
        <end position="118"/>
    </location>
</feature>
<evidence type="ECO:0000313" key="3">
    <source>
        <dbReference type="Proteomes" id="UP000515150"/>
    </source>
</evidence>
<dbReference type="AlphaFoldDB" id="A0A9W2Y751"/>
<dbReference type="OrthoDB" id="9450049at2759"/>
<sequence>MEESPSKRSVAELAGRLQATPPASDEVPFLRRPPCSLKLQRPAPDNDEAHVNKRVVSPNPLKLRMKSSPIIEKLQANLALSPTALLPSPKSPDVKLPPAPPPPPSPRGPPGPVLPPSQPSTEEEEPVGFDSPPDGAALRSINKTRARLSFKRRPPTRQHRRSAGEEAFGSGSAPCEENGNRPRGADNPAEEDEFRDPGLREETDGDGNCEKTEGEGGGGEREPGEEQTLERGQEEEEEEEEQTSERGRGQEEEEEEEEQTSERGRGQEEEEEEEEEQTSERGREEEEEEEQTSERGRGQEEEEEEEQRRRPEPWPAEQTQGEVMGEEVQEEMSHSSQHGGGDGV</sequence>
<evidence type="ECO:0000256" key="1">
    <source>
        <dbReference type="SAM" id="MobiDB-lite"/>
    </source>
</evidence>
<feature type="region of interest" description="Disordered" evidence="1">
    <location>
        <begin position="82"/>
        <end position="344"/>
    </location>
</feature>
<evidence type="ECO:0000259" key="2">
    <source>
        <dbReference type="Pfam" id="PF15255"/>
    </source>
</evidence>
<reference evidence="4" key="1">
    <citation type="submission" date="2025-08" db="UniProtKB">
        <authorList>
            <consortium name="RefSeq"/>
        </authorList>
    </citation>
    <scope>IDENTIFICATION</scope>
</reference>
<feature type="compositionally biased region" description="Basic and acidic residues" evidence="1">
    <location>
        <begin position="195"/>
        <end position="232"/>
    </location>
</feature>
<feature type="compositionally biased region" description="Acidic residues" evidence="1">
    <location>
        <begin position="233"/>
        <end position="242"/>
    </location>
</feature>
<gene>
    <name evidence="4" type="primary">zgc:153184</name>
</gene>
<keyword evidence="3" id="KW-1185">Reference proteome</keyword>
<dbReference type="GeneID" id="114868314"/>
<feature type="compositionally biased region" description="Basic residues" evidence="1">
    <location>
        <begin position="142"/>
        <end position="161"/>
    </location>
</feature>
<feature type="domain" description="FAM21/CAPZIP" evidence="2">
    <location>
        <begin position="59"/>
        <end position="167"/>
    </location>
</feature>
<protein>
    <submittedName>
        <fullName evidence="4">CapZ-interacting protein isoform X1</fullName>
    </submittedName>
</protein>